<feature type="region of interest" description="Disordered" evidence="1">
    <location>
        <begin position="1"/>
        <end position="22"/>
    </location>
</feature>
<dbReference type="AlphaFoldDB" id="A0ABD0UFN8"/>
<feature type="compositionally biased region" description="Basic residues" evidence="1">
    <location>
        <begin position="1"/>
        <end position="12"/>
    </location>
</feature>
<proteinExistence type="predicted"/>
<feature type="transmembrane region" description="Helical" evidence="2">
    <location>
        <begin position="216"/>
        <end position="234"/>
    </location>
</feature>
<feature type="region of interest" description="Disordered" evidence="1">
    <location>
        <begin position="47"/>
        <end position="90"/>
    </location>
</feature>
<accession>A0ABD0UFN8</accession>
<keyword evidence="2" id="KW-0812">Transmembrane</keyword>
<evidence type="ECO:0000256" key="1">
    <source>
        <dbReference type="SAM" id="MobiDB-lite"/>
    </source>
</evidence>
<keyword evidence="4" id="KW-1185">Reference proteome</keyword>
<gene>
    <name evidence="3" type="ORF">M5K25_019463</name>
</gene>
<evidence type="ECO:0000256" key="2">
    <source>
        <dbReference type="SAM" id="Phobius"/>
    </source>
</evidence>
<evidence type="ECO:0000313" key="4">
    <source>
        <dbReference type="Proteomes" id="UP001552299"/>
    </source>
</evidence>
<keyword evidence="2" id="KW-1133">Transmembrane helix</keyword>
<name>A0ABD0UFN8_DENTH</name>
<feature type="compositionally biased region" description="Low complexity" evidence="1">
    <location>
        <begin position="79"/>
        <end position="88"/>
    </location>
</feature>
<protein>
    <submittedName>
        <fullName evidence="3">Uncharacterized protein</fullName>
    </submittedName>
</protein>
<feature type="compositionally biased region" description="Pro residues" evidence="1">
    <location>
        <begin position="47"/>
        <end position="60"/>
    </location>
</feature>
<dbReference type="EMBL" id="JANQDX010000015">
    <property type="protein sequence ID" value="KAL0911330.1"/>
    <property type="molecule type" value="Genomic_DNA"/>
</dbReference>
<reference evidence="3 4" key="1">
    <citation type="journal article" date="2024" name="Plant Biotechnol. J.">
        <title>Dendrobium thyrsiflorum genome and its molecular insights into genes involved in important horticultural traits.</title>
        <authorList>
            <person name="Chen B."/>
            <person name="Wang J.Y."/>
            <person name="Zheng P.J."/>
            <person name="Li K.L."/>
            <person name="Liang Y.M."/>
            <person name="Chen X.F."/>
            <person name="Zhang C."/>
            <person name="Zhao X."/>
            <person name="He X."/>
            <person name="Zhang G.Q."/>
            <person name="Liu Z.J."/>
            <person name="Xu Q."/>
        </authorList>
    </citation>
    <scope>NUCLEOTIDE SEQUENCE [LARGE SCALE GENOMIC DNA]</scope>
    <source>
        <strain evidence="3">GZMU011</strain>
    </source>
</reference>
<organism evidence="3 4">
    <name type="scientific">Dendrobium thyrsiflorum</name>
    <name type="common">Pinecone-like raceme dendrobium</name>
    <name type="synonym">Orchid</name>
    <dbReference type="NCBI Taxonomy" id="117978"/>
    <lineage>
        <taxon>Eukaryota</taxon>
        <taxon>Viridiplantae</taxon>
        <taxon>Streptophyta</taxon>
        <taxon>Embryophyta</taxon>
        <taxon>Tracheophyta</taxon>
        <taxon>Spermatophyta</taxon>
        <taxon>Magnoliopsida</taxon>
        <taxon>Liliopsida</taxon>
        <taxon>Asparagales</taxon>
        <taxon>Orchidaceae</taxon>
        <taxon>Epidendroideae</taxon>
        <taxon>Malaxideae</taxon>
        <taxon>Dendrobiinae</taxon>
        <taxon>Dendrobium</taxon>
    </lineage>
</organism>
<evidence type="ECO:0000313" key="3">
    <source>
        <dbReference type="EMBL" id="KAL0911330.1"/>
    </source>
</evidence>
<keyword evidence="2" id="KW-0472">Membrane</keyword>
<comment type="caution">
    <text evidence="3">The sequence shown here is derived from an EMBL/GenBank/DDBJ whole genome shotgun (WGS) entry which is preliminary data.</text>
</comment>
<sequence>MTMKEKRPRKSSNRITQQPTSRELLILIFPNSLLPYFLSRRPILPFPPRRQHPHPPPPLFPKTASLPSSKSHPAPPSHSSPSSSCTRPYPSPTQPLFFSSHIPPPLPCPPHLIRRPSQAKPPPLPPDPLSPFGIPCMGDPEVDSGFVFDEEGRTDILGSLFFDVFFGADETVDDYLDRILYQLSLSLEEHIRPGRWIIIGHRPPPPTPTTFPSSRILSASFLIIISLIVWCFTFH</sequence>
<dbReference type="Proteomes" id="UP001552299">
    <property type="component" value="Unassembled WGS sequence"/>
</dbReference>